<dbReference type="SMART" id="SM00843">
    <property type="entry name" value="Ftsk_gamma"/>
    <property type="match status" value="1"/>
</dbReference>
<feature type="domain" description="FtsK" evidence="16">
    <location>
        <begin position="401"/>
        <end position="609"/>
    </location>
</feature>
<dbReference type="InterPro" id="IPR003593">
    <property type="entry name" value="AAA+_ATPase"/>
</dbReference>
<dbReference type="GO" id="GO:0051301">
    <property type="term" value="P:cell division"/>
    <property type="evidence" value="ECO:0007669"/>
    <property type="project" value="UniProtKB-KW"/>
</dbReference>
<evidence type="ECO:0000256" key="6">
    <source>
        <dbReference type="ARBA" id="ARBA00022741"/>
    </source>
</evidence>
<dbReference type="GO" id="GO:0003677">
    <property type="term" value="F:DNA binding"/>
    <property type="evidence" value="ECO:0007669"/>
    <property type="project" value="UniProtKB-KW"/>
</dbReference>
<dbReference type="Gene3D" id="3.40.50.300">
    <property type="entry name" value="P-loop containing nucleotide triphosphate hydrolases"/>
    <property type="match status" value="1"/>
</dbReference>
<evidence type="ECO:0000256" key="13">
    <source>
        <dbReference type="ARBA" id="ARBA00025923"/>
    </source>
</evidence>
<evidence type="ECO:0000256" key="11">
    <source>
        <dbReference type="ARBA" id="ARBA00023136"/>
    </source>
</evidence>
<keyword evidence="3" id="KW-1003">Cell membrane</keyword>
<keyword evidence="10" id="KW-0238">DNA-binding</keyword>
<feature type="transmembrane region" description="Helical" evidence="15">
    <location>
        <begin position="124"/>
        <end position="147"/>
    </location>
</feature>
<comment type="similarity">
    <text evidence="2">Belongs to the FtsK/SpoIIIE/SftA family.</text>
</comment>
<sequence length="759" mass="81788">MAQRTKRRQGQGRKSTNRSSAKRSTARKKTAQKTGLTASLRSLKTRIRERLGRQTDDVWGVVLLVVAALVALAFFEKAGPLGSLALNGLEFLFGVWAVFVPLFLAYIGYAMVGSMPRKDYARVTIGVSVVFVSSLALFHLLTGAIALNGSLEQVVERGGVVGSLIAFPLGRLIGFTGAFVVLTVTVAMGALVVSRATLRDVGLTVIGNFRRFRRWIGLTQAPASVGPAAVPPEIQVGNVTAPTPKSKAKSKPKIAKSAPQHTKPREAQRPTVPAPTGSGYTLPPLELLDFGDEIGQSRKLLERTAQDLEAALTQHGVDARLTRIVPGPTVTRYEIELAPGVKVSKVTNLSQDIAYALAAVDVRILAPIPGKSAIGVEVPNRQRELVTLRDVLTAAAADGDTDPLRVALGKDISGAARMLKLDELPHVLIAGATGAGKSSCINAIVVSLLMRAKPEDVRLIMVDPKRVELGQYNDVPHLLTRVITNPKKAADALEWAVAEMDRRYDLLADVGVRDIGSYRAKWDAGALDKDAYDRFPHIIVIVDELNDLMMVAGRAVEDSIVRIAQMARAIGIHLVLATQRPSVNVITGVIKANVPSRLAFAVSSQTDSRVILDASGAEKLIGLGDMLVVTAREPKPERIQGAFVSEAEVHAVVKYVRDQRSAQYDEKAVFEVAEKKATLEDEFDGEDPVLMRQAIELVVRSQLGSTSMLQRKLRVGFARAGRVMDILENKGIVGPSEGSKAREVLITEDELDDLFAGTS</sequence>
<evidence type="ECO:0000256" key="3">
    <source>
        <dbReference type="ARBA" id="ARBA00022475"/>
    </source>
</evidence>
<dbReference type="SUPFAM" id="SSF46785">
    <property type="entry name" value="Winged helix' DNA-binding domain"/>
    <property type="match status" value="1"/>
</dbReference>
<dbReference type="SUPFAM" id="SSF52540">
    <property type="entry name" value="P-loop containing nucleoside triphosphate hydrolases"/>
    <property type="match status" value="1"/>
</dbReference>
<evidence type="ECO:0000256" key="8">
    <source>
        <dbReference type="ARBA" id="ARBA00022840"/>
    </source>
</evidence>
<dbReference type="InterPro" id="IPR018541">
    <property type="entry name" value="Ftsk_gamma"/>
</dbReference>
<dbReference type="GO" id="GO:0007059">
    <property type="term" value="P:chromosome segregation"/>
    <property type="evidence" value="ECO:0007669"/>
    <property type="project" value="UniProtKB-KW"/>
</dbReference>
<keyword evidence="5 15" id="KW-0812">Transmembrane</keyword>
<organism evidence="17">
    <name type="scientific">hydrothermal vent metagenome</name>
    <dbReference type="NCBI Taxonomy" id="652676"/>
    <lineage>
        <taxon>unclassified sequences</taxon>
        <taxon>metagenomes</taxon>
        <taxon>ecological metagenomes</taxon>
    </lineage>
</organism>
<feature type="compositionally biased region" description="Basic residues" evidence="14">
    <location>
        <begin position="1"/>
        <end position="11"/>
    </location>
</feature>
<dbReference type="InterPro" id="IPR025199">
    <property type="entry name" value="FtsK_4TM"/>
</dbReference>
<keyword evidence="11 15" id="KW-0472">Membrane</keyword>
<feature type="transmembrane region" description="Helical" evidence="15">
    <location>
        <begin position="58"/>
        <end position="75"/>
    </location>
</feature>
<dbReference type="PANTHER" id="PTHR22683">
    <property type="entry name" value="SPORULATION PROTEIN RELATED"/>
    <property type="match status" value="1"/>
</dbReference>
<feature type="transmembrane region" description="Helical" evidence="15">
    <location>
        <begin position="172"/>
        <end position="193"/>
    </location>
</feature>
<evidence type="ECO:0000256" key="12">
    <source>
        <dbReference type="ARBA" id="ARBA00023306"/>
    </source>
</evidence>
<keyword evidence="9 15" id="KW-1133">Transmembrane helix</keyword>
<comment type="subunit">
    <text evidence="13">Homohexamer. Forms a ring that surrounds DNA.</text>
</comment>
<accession>A0A3B0RRE8</accession>
<name>A0A3B0RRE8_9ZZZZ</name>
<keyword evidence="6" id="KW-0547">Nucleotide-binding</keyword>
<keyword evidence="4" id="KW-0132">Cell division</keyword>
<dbReference type="InterPro" id="IPR036388">
    <property type="entry name" value="WH-like_DNA-bd_sf"/>
</dbReference>
<dbReference type="InterPro" id="IPR050206">
    <property type="entry name" value="FtsK/SpoIIIE/SftA"/>
</dbReference>
<dbReference type="InterPro" id="IPR027417">
    <property type="entry name" value="P-loop_NTPase"/>
</dbReference>
<dbReference type="GO" id="GO:0005524">
    <property type="term" value="F:ATP binding"/>
    <property type="evidence" value="ECO:0007669"/>
    <property type="project" value="UniProtKB-KW"/>
</dbReference>
<dbReference type="PANTHER" id="PTHR22683:SF41">
    <property type="entry name" value="DNA TRANSLOCASE FTSK"/>
    <property type="match status" value="1"/>
</dbReference>
<gene>
    <name evidence="17" type="ORF">MNBD_ACTINO02-338</name>
</gene>
<evidence type="ECO:0000256" key="1">
    <source>
        <dbReference type="ARBA" id="ARBA00004651"/>
    </source>
</evidence>
<evidence type="ECO:0000256" key="2">
    <source>
        <dbReference type="ARBA" id="ARBA00006474"/>
    </source>
</evidence>
<dbReference type="SMART" id="SM00382">
    <property type="entry name" value="AAA"/>
    <property type="match status" value="1"/>
</dbReference>
<keyword evidence="8" id="KW-0067">ATP-binding</keyword>
<keyword evidence="7" id="KW-0159">Chromosome partition</keyword>
<dbReference type="InterPro" id="IPR002543">
    <property type="entry name" value="FtsK_dom"/>
</dbReference>
<evidence type="ECO:0000256" key="4">
    <source>
        <dbReference type="ARBA" id="ARBA00022618"/>
    </source>
</evidence>
<dbReference type="Pfam" id="PF01580">
    <property type="entry name" value="FtsK_SpoIIIE"/>
    <property type="match status" value="1"/>
</dbReference>
<dbReference type="InterPro" id="IPR036390">
    <property type="entry name" value="WH_DNA-bd_sf"/>
</dbReference>
<evidence type="ECO:0000256" key="7">
    <source>
        <dbReference type="ARBA" id="ARBA00022829"/>
    </source>
</evidence>
<evidence type="ECO:0000256" key="9">
    <source>
        <dbReference type="ARBA" id="ARBA00022989"/>
    </source>
</evidence>
<evidence type="ECO:0000256" key="15">
    <source>
        <dbReference type="SAM" id="Phobius"/>
    </source>
</evidence>
<dbReference type="GO" id="GO:0005886">
    <property type="term" value="C:plasma membrane"/>
    <property type="evidence" value="ECO:0007669"/>
    <property type="project" value="UniProtKB-SubCell"/>
</dbReference>
<feature type="transmembrane region" description="Helical" evidence="15">
    <location>
        <begin position="91"/>
        <end position="112"/>
    </location>
</feature>
<dbReference type="Pfam" id="PF17854">
    <property type="entry name" value="FtsK_alpha"/>
    <property type="match status" value="1"/>
</dbReference>
<dbReference type="Gene3D" id="3.30.980.40">
    <property type="match status" value="1"/>
</dbReference>
<feature type="compositionally biased region" description="Basic residues" evidence="14">
    <location>
        <begin position="20"/>
        <end position="31"/>
    </location>
</feature>
<dbReference type="Pfam" id="PF09397">
    <property type="entry name" value="FtsK_gamma"/>
    <property type="match status" value="1"/>
</dbReference>
<dbReference type="Pfam" id="PF13491">
    <property type="entry name" value="FtsK_4TM"/>
    <property type="match status" value="1"/>
</dbReference>
<dbReference type="Gene3D" id="1.10.10.10">
    <property type="entry name" value="Winged helix-like DNA-binding domain superfamily/Winged helix DNA-binding domain"/>
    <property type="match status" value="1"/>
</dbReference>
<dbReference type="EMBL" id="UOEK01000054">
    <property type="protein sequence ID" value="VAV94132.1"/>
    <property type="molecule type" value="Genomic_DNA"/>
</dbReference>
<evidence type="ECO:0000259" key="16">
    <source>
        <dbReference type="PROSITE" id="PS50901"/>
    </source>
</evidence>
<evidence type="ECO:0000313" key="17">
    <source>
        <dbReference type="EMBL" id="VAV94132.1"/>
    </source>
</evidence>
<protein>
    <submittedName>
        <fullName evidence="17">DNA translocase FtsK</fullName>
    </submittedName>
</protein>
<keyword evidence="12" id="KW-0131">Cell cycle</keyword>
<evidence type="ECO:0000256" key="10">
    <source>
        <dbReference type="ARBA" id="ARBA00023125"/>
    </source>
</evidence>
<feature type="region of interest" description="Disordered" evidence="14">
    <location>
        <begin position="1"/>
        <end position="35"/>
    </location>
</feature>
<reference evidence="17" key="1">
    <citation type="submission" date="2018-06" db="EMBL/GenBank/DDBJ databases">
        <authorList>
            <person name="Zhirakovskaya E."/>
        </authorList>
    </citation>
    <scope>NUCLEOTIDE SEQUENCE</scope>
</reference>
<dbReference type="PROSITE" id="PS50901">
    <property type="entry name" value="FTSK"/>
    <property type="match status" value="1"/>
</dbReference>
<feature type="region of interest" description="Disordered" evidence="14">
    <location>
        <begin position="236"/>
        <end position="278"/>
    </location>
</feature>
<dbReference type="InterPro" id="IPR041027">
    <property type="entry name" value="FtsK_alpha"/>
</dbReference>
<comment type="subcellular location">
    <subcellularLocation>
        <location evidence="1">Cell membrane</location>
        <topology evidence="1">Multi-pass membrane protein</topology>
    </subcellularLocation>
</comment>
<dbReference type="CDD" id="cd01127">
    <property type="entry name" value="TrwB_TraG_TraD_VirD4"/>
    <property type="match status" value="1"/>
</dbReference>
<dbReference type="AlphaFoldDB" id="A0A3B0RRE8"/>
<evidence type="ECO:0000256" key="5">
    <source>
        <dbReference type="ARBA" id="ARBA00022692"/>
    </source>
</evidence>
<evidence type="ECO:0000256" key="14">
    <source>
        <dbReference type="SAM" id="MobiDB-lite"/>
    </source>
</evidence>
<proteinExistence type="inferred from homology"/>